<evidence type="ECO:0000259" key="2">
    <source>
        <dbReference type="Pfam" id="PF07238"/>
    </source>
</evidence>
<sequence length="230" mass="25789">MAQADDDQVPSAQGRDAEQRAAPRFTLLIRAAKLIVDGESEFLCVIRDASASGLKIRLFNALPAHRELAIEMSNGDRYPVEQIWSEGEYAGFRFVDDVDIERLLDESHGTFPKRQVRLRIHLDAILHSGGEAVRVSFLDISQQGACIESDKWLLMNELVRLETGVMQPIYAKVRWRSHPRYGVLFEQTFKLDELAHLTASLQPSDHPDAARGGREGSGGESFGGERFGRR</sequence>
<evidence type="ECO:0000313" key="3">
    <source>
        <dbReference type="EMBL" id="MBB4614651.1"/>
    </source>
</evidence>
<dbReference type="EMBL" id="JACHOA010000005">
    <property type="protein sequence ID" value="MBB4614651.1"/>
    <property type="molecule type" value="Genomic_DNA"/>
</dbReference>
<name>A0A7W7AD11_9SPHN</name>
<dbReference type="SUPFAM" id="SSF141371">
    <property type="entry name" value="PilZ domain-like"/>
    <property type="match status" value="2"/>
</dbReference>
<dbReference type="Pfam" id="PF07238">
    <property type="entry name" value="PilZ"/>
    <property type="match status" value="2"/>
</dbReference>
<organism evidence="3 4">
    <name type="scientific">Novosphingobium taihuense</name>
    <dbReference type="NCBI Taxonomy" id="260085"/>
    <lineage>
        <taxon>Bacteria</taxon>
        <taxon>Pseudomonadati</taxon>
        <taxon>Pseudomonadota</taxon>
        <taxon>Alphaproteobacteria</taxon>
        <taxon>Sphingomonadales</taxon>
        <taxon>Sphingomonadaceae</taxon>
        <taxon>Novosphingobium</taxon>
    </lineage>
</organism>
<dbReference type="InterPro" id="IPR009875">
    <property type="entry name" value="PilZ_domain"/>
</dbReference>
<dbReference type="OrthoDB" id="7929489at2"/>
<evidence type="ECO:0000256" key="1">
    <source>
        <dbReference type="SAM" id="MobiDB-lite"/>
    </source>
</evidence>
<dbReference type="Proteomes" id="UP000538566">
    <property type="component" value="Unassembled WGS sequence"/>
</dbReference>
<feature type="domain" description="PilZ" evidence="2">
    <location>
        <begin position="18"/>
        <end position="100"/>
    </location>
</feature>
<feature type="compositionally biased region" description="Basic and acidic residues" evidence="1">
    <location>
        <begin position="205"/>
        <end position="214"/>
    </location>
</feature>
<proteinExistence type="predicted"/>
<keyword evidence="4" id="KW-1185">Reference proteome</keyword>
<dbReference type="Gene3D" id="2.40.10.220">
    <property type="entry name" value="predicted glycosyltransferase like domains"/>
    <property type="match status" value="1"/>
</dbReference>
<reference evidence="3 4" key="1">
    <citation type="submission" date="2020-08" db="EMBL/GenBank/DDBJ databases">
        <title>Genomic Encyclopedia of Type Strains, Phase IV (KMG-IV): sequencing the most valuable type-strain genomes for metagenomic binning, comparative biology and taxonomic classification.</title>
        <authorList>
            <person name="Goeker M."/>
        </authorList>
    </citation>
    <scope>NUCLEOTIDE SEQUENCE [LARGE SCALE GENOMIC DNA]</scope>
    <source>
        <strain evidence="3 4">DSM 17507</strain>
    </source>
</reference>
<dbReference type="GO" id="GO:0035438">
    <property type="term" value="F:cyclic-di-GMP binding"/>
    <property type="evidence" value="ECO:0007669"/>
    <property type="project" value="InterPro"/>
</dbReference>
<evidence type="ECO:0000313" key="4">
    <source>
        <dbReference type="Proteomes" id="UP000538566"/>
    </source>
</evidence>
<dbReference type="RefSeq" id="WP_144904461.1">
    <property type="nucleotide sequence ID" value="NZ_JACHOA010000005.1"/>
</dbReference>
<accession>A0A7W7AD11</accession>
<comment type="caution">
    <text evidence="3">The sequence shown here is derived from an EMBL/GenBank/DDBJ whole genome shotgun (WGS) entry which is preliminary data.</text>
</comment>
<feature type="region of interest" description="Disordered" evidence="1">
    <location>
        <begin position="202"/>
        <end position="230"/>
    </location>
</feature>
<feature type="domain" description="PilZ" evidence="2">
    <location>
        <begin position="114"/>
        <end position="198"/>
    </location>
</feature>
<dbReference type="AlphaFoldDB" id="A0A7W7AD11"/>
<gene>
    <name evidence="3" type="ORF">GGR37_002938</name>
</gene>
<protein>
    <recommendedName>
        <fullName evidence="2">PilZ domain-containing protein</fullName>
    </recommendedName>
</protein>